<dbReference type="EMBL" id="JAKGAS010000017">
    <property type="protein sequence ID" value="MCF2950315.1"/>
    <property type="molecule type" value="Genomic_DNA"/>
</dbReference>
<evidence type="ECO:0000259" key="1">
    <source>
        <dbReference type="SMART" id="SM00986"/>
    </source>
</evidence>
<dbReference type="Gene3D" id="3.40.470.10">
    <property type="entry name" value="Uracil-DNA glycosylase-like domain"/>
    <property type="match status" value="1"/>
</dbReference>
<protein>
    <submittedName>
        <fullName evidence="2">Uracil-DNA glycosylase family protein</fullName>
    </submittedName>
</protein>
<evidence type="ECO:0000313" key="2">
    <source>
        <dbReference type="EMBL" id="MCF2950315.1"/>
    </source>
</evidence>
<dbReference type="RefSeq" id="WP_235314413.1">
    <property type="nucleotide sequence ID" value="NZ_JAKGAS010000017.1"/>
</dbReference>
<dbReference type="PANTHER" id="PTHR42160">
    <property type="entry name" value="URACIL-DNA GLYCOSYLASE SUPERFAMILY PROTEIN"/>
    <property type="match status" value="1"/>
</dbReference>
<dbReference type="Proteomes" id="UP001521137">
    <property type="component" value="Unassembled WGS sequence"/>
</dbReference>
<name>A0ABS9DBH6_9ALTE</name>
<dbReference type="InterPro" id="IPR005122">
    <property type="entry name" value="Uracil-DNA_glycosylase-like"/>
</dbReference>
<feature type="domain" description="Uracil-DNA glycosylase-like" evidence="1">
    <location>
        <begin position="23"/>
        <end position="178"/>
    </location>
</feature>
<accession>A0ABS9DBH6</accession>
<dbReference type="PANTHER" id="PTHR42160:SF1">
    <property type="entry name" value="URACIL-DNA GLYCOSYLASE SUPERFAMILY PROTEIN"/>
    <property type="match status" value="1"/>
</dbReference>
<comment type="caution">
    <text evidence="2">The sequence shown here is derived from an EMBL/GenBank/DDBJ whole genome shotgun (WGS) entry which is preliminary data.</text>
</comment>
<organism evidence="2 3">
    <name type="scientific">Paraglaciecola algarum</name>
    <dbReference type="NCBI Taxonomy" id="3050085"/>
    <lineage>
        <taxon>Bacteria</taxon>
        <taxon>Pseudomonadati</taxon>
        <taxon>Pseudomonadota</taxon>
        <taxon>Gammaproteobacteria</taxon>
        <taxon>Alteromonadales</taxon>
        <taxon>Alteromonadaceae</taxon>
        <taxon>Paraglaciecola</taxon>
    </lineage>
</organism>
<keyword evidence="3" id="KW-1185">Reference proteome</keyword>
<gene>
    <name evidence="2" type="ORF">L0668_19560</name>
</gene>
<dbReference type="InterPro" id="IPR036895">
    <property type="entry name" value="Uracil-DNA_glycosylase-like_sf"/>
</dbReference>
<dbReference type="CDD" id="cd10033">
    <property type="entry name" value="UDG_like"/>
    <property type="match status" value="1"/>
</dbReference>
<dbReference type="InterPro" id="IPR047124">
    <property type="entry name" value="HI_0220.2"/>
</dbReference>
<dbReference type="SUPFAM" id="SSF52141">
    <property type="entry name" value="Uracil-DNA glycosylase-like"/>
    <property type="match status" value="1"/>
</dbReference>
<reference evidence="2 3" key="1">
    <citation type="submission" date="2022-01" db="EMBL/GenBank/DDBJ databases">
        <title>Paraglaciecola sp. G1-23.</title>
        <authorList>
            <person name="Jin M.S."/>
            <person name="Han D.M."/>
            <person name="Kim H.M."/>
            <person name="Jeon C.O."/>
        </authorList>
    </citation>
    <scope>NUCLEOTIDE SEQUENCE [LARGE SCALE GENOMIC DNA]</scope>
    <source>
        <strain evidence="2 3">G1-23</strain>
    </source>
</reference>
<sequence length="186" mass="21571">MNIVSKISHCIECKEHLPFAPRPIFQYSEIAQIIIVGQAPGIKAHQSHLAWNDASGIRLREWLNMSDSTFYNKELISIIPMGFCYPGRGKSGDLPPRPECAKKWHSSLLSNSRPKLQILIGKYAQDYYLQDKKTLTERLKNWQDYLPAYLVLPHPSPRNNIWLKKHAWFEQEALPAMQKVVNKYLK</sequence>
<dbReference type="SMART" id="SM00987">
    <property type="entry name" value="UreE_C"/>
    <property type="match status" value="1"/>
</dbReference>
<evidence type="ECO:0000313" key="3">
    <source>
        <dbReference type="Proteomes" id="UP001521137"/>
    </source>
</evidence>
<proteinExistence type="predicted"/>
<dbReference type="Pfam" id="PF03167">
    <property type="entry name" value="UDG"/>
    <property type="match status" value="1"/>
</dbReference>
<dbReference type="SMART" id="SM00986">
    <property type="entry name" value="UDG"/>
    <property type="match status" value="1"/>
</dbReference>